<dbReference type="EMBL" id="AYKW01000004">
    <property type="protein sequence ID" value="PIL35130.1"/>
    <property type="molecule type" value="Genomic_DNA"/>
</dbReference>
<dbReference type="SUPFAM" id="SSF48371">
    <property type="entry name" value="ARM repeat"/>
    <property type="match status" value="1"/>
</dbReference>
<feature type="region of interest" description="Disordered" evidence="1">
    <location>
        <begin position="96"/>
        <end position="132"/>
    </location>
</feature>
<evidence type="ECO:0000256" key="1">
    <source>
        <dbReference type="SAM" id="MobiDB-lite"/>
    </source>
</evidence>
<feature type="compositionally biased region" description="Low complexity" evidence="1">
    <location>
        <begin position="227"/>
        <end position="244"/>
    </location>
</feature>
<feature type="compositionally biased region" description="Low complexity" evidence="1">
    <location>
        <begin position="118"/>
        <end position="131"/>
    </location>
</feature>
<feature type="region of interest" description="Disordered" evidence="1">
    <location>
        <begin position="624"/>
        <end position="646"/>
    </location>
</feature>
<feature type="region of interest" description="Disordered" evidence="1">
    <location>
        <begin position="227"/>
        <end position="246"/>
    </location>
</feature>
<dbReference type="SMART" id="SM00320">
    <property type="entry name" value="WD40"/>
    <property type="match status" value="3"/>
</dbReference>
<dbReference type="InterPro" id="IPR001680">
    <property type="entry name" value="WD40_rpt"/>
</dbReference>
<organism evidence="2 3">
    <name type="scientific">Ganoderma sinense ZZ0214-1</name>
    <dbReference type="NCBI Taxonomy" id="1077348"/>
    <lineage>
        <taxon>Eukaryota</taxon>
        <taxon>Fungi</taxon>
        <taxon>Dikarya</taxon>
        <taxon>Basidiomycota</taxon>
        <taxon>Agaricomycotina</taxon>
        <taxon>Agaricomycetes</taxon>
        <taxon>Polyporales</taxon>
        <taxon>Polyporaceae</taxon>
        <taxon>Ganoderma</taxon>
    </lineage>
</organism>
<evidence type="ECO:0000313" key="2">
    <source>
        <dbReference type="EMBL" id="PIL35130.1"/>
    </source>
</evidence>
<dbReference type="GO" id="GO:0005737">
    <property type="term" value="C:cytoplasm"/>
    <property type="evidence" value="ECO:0007669"/>
    <property type="project" value="TreeGrafter"/>
</dbReference>
<keyword evidence="3" id="KW-1185">Reference proteome</keyword>
<dbReference type="PANTHER" id="PTHR44099:SF4">
    <property type="entry name" value="RABCONNECTIN-3B, ISOFORM A"/>
    <property type="match status" value="1"/>
</dbReference>
<dbReference type="STRING" id="1077348.A0A2G8SMZ7"/>
<dbReference type="Pfam" id="PF00400">
    <property type="entry name" value="WD40"/>
    <property type="match status" value="1"/>
</dbReference>
<dbReference type="OrthoDB" id="338622at2759"/>
<evidence type="ECO:0000313" key="3">
    <source>
        <dbReference type="Proteomes" id="UP000230002"/>
    </source>
</evidence>
<gene>
    <name evidence="2" type="ORF">GSI_02919</name>
</gene>
<dbReference type="InterPro" id="IPR016024">
    <property type="entry name" value="ARM-type_fold"/>
</dbReference>
<dbReference type="Proteomes" id="UP000230002">
    <property type="component" value="Unassembled WGS sequence"/>
</dbReference>
<dbReference type="SUPFAM" id="SSF50998">
    <property type="entry name" value="Quinoprotein alcohol dehydrogenase-like"/>
    <property type="match status" value="1"/>
</dbReference>
<dbReference type="InterPro" id="IPR049916">
    <property type="entry name" value="WDR72-like"/>
</dbReference>
<dbReference type="PANTHER" id="PTHR44099">
    <property type="entry name" value="RABCONNECTIN-3B, ISOFORM A"/>
    <property type="match status" value="1"/>
</dbReference>
<dbReference type="InterPro" id="IPR015943">
    <property type="entry name" value="WD40/YVTN_repeat-like_dom_sf"/>
</dbReference>
<comment type="caution">
    <text evidence="2">The sequence shown here is derived from an EMBL/GenBank/DDBJ whole genome shotgun (WGS) entry which is preliminary data.</text>
</comment>
<proteinExistence type="predicted"/>
<reference evidence="2 3" key="1">
    <citation type="journal article" date="2015" name="Sci. Rep.">
        <title>Chromosome-level genome map provides insights into diverse defense mechanisms in the medicinal fungus Ganoderma sinense.</title>
        <authorList>
            <person name="Zhu Y."/>
            <person name="Xu J."/>
            <person name="Sun C."/>
            <person name="Zhou S."/>
            <person name="Xu H."/>
            <person name="Nelson D.R."/>
            <person name="Qian J."/>
            <person name="Song J."/>
            <person name="Luo H."/>
            <person name="Xiang L."/>
            <person name="Li Y."/>
            <person name="Xu Z."/>
            <person name="Ji A."/>
            <person name="Wang L."/>
            <person name="Lu S."/>
            <person name="Hayward A."/>
            <person name="Sun W."/>
            <person name="Li X."/>
            <person name="Schwartz D.C."/>
            <person name="Wang Y."/>
            <person name="Chen S."/>
        </authorList>
    </citation>
    <scope>NUCLEOTIDE SEQUENCE [LARGE SCALE GENOMIC DNA]</scope>
    <source>
        <strain evidence="2 3">ZZ0214-1</strain>
    </source>
</reference>
<protein>
    <submittedName>
        <fullName evidence="2">Uncharacterized protein</fullName>
    </submittedName>
</protein>
<dbReference type="InterPro" id="IPR011047">
    <property type="entry name" value="Quinoprotein_ADH-like_sf"/>
</dbReference>
<sequence length="1396" mass="151064">MLSKPESSLIVPVTFSSIATPPSQKTRKGLVDFVQESLTSSSPSCITYWDSHNPVAPSGSRLDSIPAEGVALGCSDGSVFVLRSIGQSGSAPFVTIPSEPVSSPTGTRRYLGLGRPASRSASPSSTKSSLSPFHVTRSRIVSAVSNEQVEAPKNYVDFDEEQEKLRGMLKGKGHTDSRRPSTSRPRSDKDHPVLEKPVQSTSNIGSSLRKDDTMSYLSSALSPTASTLSLSLSGPPSPTLVLGPEPSSPTSFSLRCHVFPPHSGSGRAVSSLKLHEGGKYISCLNTRGGLSVHSTLDGGCIASTTIEARPKPTALTGRVQTVHAMLWVWRTLLVVASEESIILFACASPDEFYPAGQFNDFGAGDSDNYSLLVAYELSLGGEAQIAEAKLESLGDWTIDGPVNSIGLRAEDDHSLTLFYANSSGHLVSRSVRINDALPAPPTLLESHSSSHLPLPNPFKVLKSLSTDHIPDTEKDTVIERVQLADEIDRGEIGLSSHLLGLRGDAGGEDVRLCAWTSNELRVLNWSKSGLEHSPAASIADAQDIRWTGHDTLSVLFPDRTEIHRVIFTPENDQGHRLAVRKIQTEPLTPGDAAALTPRGTVSTHVKHGTRRVLLRAHDAAAEDAKHQTRTLWKGRPGRAPSSSAPVNADVERRITAILPLELEFVVLGFSDGRVCRSSLLDLARGTAGSDVALMSERDTPLPSRIIAMDSVENRRTGERLLVGGAEDGTLGIWSLATLKLFARWTVFTSPLAHMLSLHDEKVGRLCGCVLCISQDGTIAVIALDGYQFVYLVPASAAPLERVCLREDNLMLVYGDGRARLWDTRSREFWRSMSAEKAAEMMQEGDWLNWSLTKSSESKDVLATPSLCDSPDAASTLCIDVSMLLRQFSSSAALVGTNGPLTTKARLEHARALLSLLLTFGISEGIDNICREGLSIVPQLATINFASASGLSLLPQPSPASCWAVSPEVSADRALAIISILQFLMQFEDLVQDASTVMTFYATSVGPLVTESYQPPSLPRLGRHLLQASSAEERQAARLLFDAGVARLSDAETTVIVEGWQRYLPAIQGNTQSESMQSALALCVCGFIAVEKYSLLPTNTLTDIAKSIAGYLHDETSPHRSLGIDLCSRGFQVWQQYVDAVEMLRALFTLATTTKKEAIAVPNIGVQARSAVLQIAASNTPLFITTLAIDILHPRSVQHRKSVMQLVIFMIRKKPLVLYSNLPRLVEAIVKSLDPNSNATREAVLDSATEILSHIVQTFPTVDFHMGTQRLAVGTSEGAVVMYDLKTATRLYVLERHKKRTTACSFSPDGRRLVTVSLEESTVLVWKVGTSFTSFFMPGVPPRQGHSGSEPFKTLNFNIGAAAHMSLEDTLTDVRFEWAGERSVKLMIKDSTLTFST</sequence>
<name>A0A2G8SMZ7_9APHY</name>
<feature type="region of interest" description="Disordered" evidence="1">
    <location>
        <begin position="167"/>
        <end position="209"/>
    </location>
</feature>
<dbReference type="Gene3D" id="2.130.10.10">
    <property type="entry name" value="YVTN repeat-like/Quinoprotein amine dehydrogenase"/>
    <property type="match status" value="2"/>
</dbReference>
<accession>A0A2G8SMZ7</accession>
<feature type="compositionally biased region" description="Basic and acidic residues" evidence="1">
    <location>
        <begin position="173"/>
        <end position="194"/>
    </location>
</feature>